<evidence type="ECO:0000256" key="10">
    <source>
        <dbReference type="ARBA" id="ARBA00029447"/>
    </source>
</evidence>
<evidence type="ECO:0000256" key="1">
    <source>
        <dbReference type="ARBA" id="ARBA00004429"/>
    </source>
</evidence>
<evidence type="ECO:0000313" key="17">
    <source>
        <dbReference type="Proteomes" id="UP000672526"/>
    </source>
</evidence>
<keyword evidence="4" id="KW-0145">Chemotaxis</keyword>
<accession>A0ABM8SGM0</accession>
<evidence type="ECO:0000256" key="3">
    <source>
        <dbReference type="ARBA" id="ARBA00022481"/>
    </source>
</evidence>
<evidence type="ECO:0000256" key="9">
    <source>
        <dbReference type="ARBA" id="ARBA00023224"/>
    </source>
</evidence>
<dbReference type="PROSITE" id="PS50885">
    <property type="entry name" value="HAMP"/>
    <property type="match status" value="1"/>
</dbReference>
<dbReference type="CDD" id="cd06225">
    <property type="entry name" value="HAMP"/>
    <property type="match status" value="1"/>
</dbReference>
<keyword evidence="6 13" id="KW-0812">Transmembrane</keyword>
<dbReference type="SMART" id="SM00304">
    <property type="entry name" value="HAMP"/>
    <property type="match status" value="1"/>
</dbReference>
<dbReference type="PRINTS" id="PR00260">
    <property type="entry name" value="CHEMTRNSDUCR"/>
</dbReference>
<organism evidence="16 17">
    <name type="scientific">Paraburkholderia haematera</name>
    <dbReference type="NCBI Taxonomy" id="2793077"/>
    <lineage>
        <taxon>Bacteria</taxon>
        <taxon>Pseudomonadati</taxon>
        <taxon>Pseudomonadota</taxon>
        <taxon>Betaproteobacteria</taxon>
        <taxon>Burkholderiales</taxon>
        <taxon>Burkholderiaceae</taxon>
        <taxon>Paraburkholderia</taxon>
    </lineage>
</organism>
<comment type="caution">
    <text evidence="16">The sequence shown here is derived from an EMBL/GenBank/DDBJ whole genome shotgun (WGS) entry which is preliminary data.</text>
</comment>
<dbReference type="Pfam" id="PF00672">
    <property type="entry name" value="HAMP"/>
    <property type="match status" value="1"/>
</dbReference>
<evidence type="ECO:0008006" key="18">
    <source>
        <dbReference type="Google" id="ProtNLM"/>
    </source>
</evidence>
<evidence type="ECO:0000256" key="11">
    <source>
        <dbReference type="PROSITE-ProRule" id="PRU00284"/>
    </source>
</evidence>
<feature type="coiled-coil region" evidence="12">
    <location>
        <begin position="471"/>
        <end position="509"/>
    </location>
</feature>
<dbReference type="InterPro" id="IPR004090">
    <property type="entry name" value="Chemotax_Me-accpt_rcpt"/>
</dbReference>
<reference evidence="16 17" key="1">
    <citation type="submission" date="2021-02" db="EMBL/GenBank/DDBJ databases">
        <authorList>
            <person name="Vanwijnsberghe S."/>
        </authorList>
    </citation>
    <scope>NUCLEOTIDE SEQUENCE [LARGE SCALE GENOMIC DNA]</scope>
    <source>
        <strain evidence="16 17">LMG 31837</strain>
    </source>
</reference>
<evidence type="ECO:0000256" key="4">
    <source>
        <dbReference type="ARBA" id="ARBA00022500"/>
    </source>
</evidence>
<evidence type="ECO:0000259" key="15">
    <source>
        <dbReference type="PROSITE" id="PS50885"/>
    </source>
</evidence>
<comment type="subcellular location">
    <subcellularLocation>
        <location evidence="1">Cell inner membrane</location>
        <topology evidence="1">Multi-pass membrane protein</topology>
    </subcellularLocation>
</comment>
<feature type="domain" description="Methyl-accepting transducer" evidence="14">
    <location>
        <begin position="271"/>
        <end position="500"/>
    </location>
</feature>
<dbReference type="PROSITE" id="PS50111">
    <property type="entry name" value="CHEMOTAXIS_TRANSDUC_2"/>
    <property type="match status" value="1"/>
</dbReference>
<keyword evidence="9 11" id="KW-0807">Transducer</keyword>
<evidence type="ECO:0000256" key="6">
    <source>
        <dbReference type="ARBA" id="ARBA00022692"/>
    </source>
</evidence>
<dbReference type="Proteomes" id="UP000672526">
    <property type="component" value="Unassembled WGS sequence"/>
</dbReference>
<evidence type="ECO:0000256" key="12">
    <source>
        <dbReference type="SAM" id="Coils"/>
    </source>
</evidence>
<keyword evidence="17" id="KW-1185">Reference proteome</keyword>
<dbReference type="Gene3D" id="1.10.287.950">
    <property type="entry name" value="Methyl-accepting chemotaxis protein"/>
    <property type="match status" value="1"/>
</dbReference>
<dbReference type="InterPro" id="IPR004089">
    <property type="entry name" value="MCPsignal_dom"/>
</dbReference>
<dbReference type="SMART" id="SM00283">
    <property type="entry name" value="MA"/>
    <property type="match status" value="1"/>
</dbReference>
<dbReference type="SUPFAM" id="SSF58104">
    <property type="entry name" value="Methyl-accepting chemotaxis protein (MCP) signaling domain"/>
    <property type="match status" value="1"/>
</dbReference>
<keyword evidence="12" id="KW-0175">Coiled coil</keyword>
<sequence>MFRNTSIRTALTITIAGYTAALMLVIATSIAGLETANTALDRMVSDETTALRHLSASSEALQQVRVDLGAYETLVAQGKPTDAVLARVHAEQTASNRELAAYTARPPSNELEGKLTDALRVKRELLMKQALAPEIAALDQNDFMSFRTTQRQAPDTLFGDYRNAALALEDFQAQQQQARFASAQQDFHRLLWLFGAIGSAAMILGLFARSALTNSIVRPIDAAIRHFERIAAGDLASEIATLGVNEMGRLMAALGRMQAGLVAAVSQVRQGTAAITHGVGEIASGNADLSTRTELQAATLEETASSMEDLTATVRQNADNARQASALAESASEIAVRGGDVVGQVVDVIADMSSSSKRIVDIIGAIEGIAFQTNILALNAAVEAARAGEEGRGFAVVAGEVRALAQRSAAAAKEIRELIGDSVAKVRNGAELATRAGETMAEIVTAARNVTGIVSEISAASEGQSRGIAQINTAMTQMDNATQQNAALVEQAAAAAASLEDQARALVDAVAVFRLHENDRSSAEESSGRHRNLHAPYAYAAADHVLAT</sequence>
<gene>
    <name evidence="16" type="ORF">R69888_05547</name>
</gene>
<keyword evidence="3" id="KW-0488">Methylation</keyword>
<evidence type="ECO:0000256" key="13">
    <source>
        <dbReference type="SAM" id="Phobius"/>
    </source>
</evidence>
<evidence type="ECO:0000259" key="14">
    <source>
        <dbReference type="PROSITE" id="PS50111"/>
    </source>
</evidence>
<evidence type="ECO:0000256" key="7">
    <source>
        <dbReference type="ARBA" id="ARBA00022989"/>
    </source>
</evidence>
<dbReference type="Pfam" id="PF00015">
    <property type="entry name" value="MCPsignal"/>
    <property type="match status" value="1"/>
</dbReference>
<keyword evidence="8 13" id="KW-0472">Membrane</keyword>
<proteinExistence type="inferred from homology"/>
<dbReference type="InterPro" id="IPR051310">
    <property type="entry name" value="MCP_chemotaxis"/>
</dbReference>
<dbReference type="PANTHER" id="PTHR43531">
    <property type="entry name" value="PROTEIN ICFG"/>
    <property type="match status" value="1"/>
</dbReference>
<dbReference type="InterPro" id="IPR003122">
    <property type="entry name" value="Tar_rcpt_lig-bd"/>
</dbReference>
<feature type="transmembrane region" description="Helical" evidence="13">
    <location>
        <begin position="12"/>
        <end position="33"/>
    </location>
</feature>
<comment type="similarity">
    <text evidence="10">Belongs to the methyl-accepting chemotaxis (MCP) protein family.</text>
</comment>
<feature type="transmembrane region" description="Helical" evidence="13">
    <location>
        <begin position="190"/>
        <end position="208"/>
    </location>
</feature>
<keyword evidence="7 13" id="KW-1133">Transmembrane helix</keyword>
<evidence type="ECO:0000256" key="2">
    <source>
        <dbReference type="ARBA" id="ARBA00022475"/>
    </source>
</evidence>
<evidence type="ECO:0000313" key="16">
    <source>
        <dbReference type="EMBL" id="CAE6808471.1"/>
    </source>
</evidence>
<dbReference type="Pfam" id="PF02203">
    <property type="entry name" value="TarH"/>
    <property type="match status" value="1"/>
</dbReference>
<keyword evidence="2" id="KW-1003">Cell membrane</keyword>
<dbReference type="PANTHER" id="PTHR43531:SF14">
    <property type="entry name" value="METHYL-ACCEPTING CHEMOTAXIS PROTEIN I-RELATED"/>
    <property type="match status" value="1"/>
</dbReference>
<evidence type="ECO:0000256" key="8">
    <source>
        <dbReference type="ARBA" id="ARBA00023136"/>
    </source>
</evidence>
<name>A0ABM8SGM0_9BURK</name>
<dbReference type="InterPro" id="IPR003660">
    <property type="entry name" value="HAMP_dom"/>
</dbReference>
<dbReference type="EMBL" id="CAJNBK010000022">
    <property type="protein sequence ID" value="CAE6808471.1"/>
    <property type="molecule type" value="Genomic_DNA"/>
</dbReference>
<dbReference type="RefSeq" id="WP_211615021.1">
    <property type="nucleotide sequence ID" value="NZ_CAJNBK010000022.1"/>
</dbReference>
<evidence type="ECO:0000256" key="5">
    <source>
        <dbReference type="ARBA" id="ARBA00022519"/>
    </source>
</evidence>
<feature type="domain" description="HAMP" evidence="15">
    <location>
        <begin position="214"/>
        <end position="266"/>
    </location>
</feature>
<keyword evidence="5" id="KW-0997">Cell inner membrane</keyword>
<protein>
    <recommendedName>
        <fullName evidence="18">Methyl-accepting chemotaxis sensory transducer with TarH sensor</fullName>
    </recommendedName>
</protein>